<dbReference type="Pfam" id="PF09413">
    <property type="entry name" value="DUF2007"/>
    <property type="match status" value="1"/>
</dbReference>
<protein>
    <submittedName>
        <fullName evidence="2">DUF2007 domain-containing protein</fullName>
    </submittedName>
</protein>
<dbReference type="Proteomes" id="UP000501812">
    <property type="component" value="Chromosome"/>
</dbReference>
<organism evidence="2 3">
    <name type="scientific">Luteolibacter luteus</name>
    <dbReference type="NCBI Taxonomy" id="2728835"/>
    <lineage>
        <taxon>Bacteria</taxon>
        <taxon>Pseudomonadati</taxon>
        <taxon>Verrucomicrobiota</taxon>
        <taxon>Verrucomicrobiia</taxon>
        <taxon>Verrucomicrobiales</taxon>
        <taxon>Verrucomicrobiaceae</taxon>
        <taxon>Luteolibacter</taxon>
    </lineage>
</organism>
<dbReference type="RefSeq" id="WP_169457215.1">
    <property type="nucleotide sequence ID" value="NZ_CP051774.1"/>
</dbReference>
<dbReference type="InterPro" id="IPR018551">
    <property type="entry name" value="DUF2007"/>
</dbReference>
<keyword evidence="3" id="KW-1185">Reference proteome</keyword>
<evidence type="ECO:0000313" key="2">
    <source>
        <dbReference type="EMBL" id="QJE98728.1"/>
    </source>
</evidence>
<sequence length="110" mass="12085">MKLVFEHIDFTVVGHLKTVLEAEGIKAEVRNEGASGATGELPFAQVYPELWVLNNSDEARAKQIVKDYRNQEANAPVGPDWTCPVCKEHVEGVFTECWNCGAANPTVAIN</sequence>
<accession>A0A858RQR7</accession>
<feature type="domain" description="DUF2007" evidence="1">
    <location>
        <begin position="1"/>
        <end position="68"/>
    </location>
</feature>
<evidence type="ECO:0000259" key="1">
    <source>
        <dbReference type="Pfam" id="PF09413"/>
    </source>
</evidence>
<proteinExistence type="predicted"/>
<dbReference type="KEGG" id="luo:HHL09_24095"/>
<dbReference type="EMBL" id="CP051774">
    <property type="protein sequence ID" value="QJE98728.1"/>
    <property type="molecule type" value="Genomic_DNA"/>
</dbReference>
<evidence type="ECO:0000313" key="3">
    <source>
        <dbReference type="Proteomes" id="UP000501812"/>
    </source>
</evidence>
<gene>
    <name evidence="2" type="ORF">HHL09_24095</name>
</gene>
<reference evidence="2 3" key="1">
    <citation type="submission" date="2020-04" db="EMBL/GenBank/DDBJ databases">
        <title>Luteolibacter sp. G-1-1-1 isolated from soil.</title>
        <authorList>
            <person name="Dahal R.H."/>
        </authorList>
    </citation>
    <scope>NUCLEOTIDE SEQUENCE [LARGE SCALE GENOMIC DNA]</scope>
    <source>
        <strain evidence="2 3">G-1-1-1</strain>
    </source>
</reference>
<name>A0A858RQR7_9BACT</name>
<dbReference type="AlphaFoldDB" id="A0A858RQR7"/>